<protein>
    <recommendedName>
        <fullName evidence="2">phosphoribosylanthranilate isomerase</fullName>
        <ecNumber evidence="2">5.3.1.24</ecNumber>
    </recommendedName>
</protein>
<dbReference type="PANTHER" id="PTHR42894:SF1">
    <property type="entry name" value="N-(5'-PHOSPHORIBOSYL)ANTHRANILATE ISOMERASE"/>
    <property type="match status" value="1"/>
</dbReference>
<evidence type="ECO:0000256" key="2">
    <source>
        <dbReference type="ARBA" id="ARBA00012572"/>
    </source>
</evidence>
<dbReference type="InterPro" id="IPR013785">
    <property type="entry name" value="Aldolase_TIM"/>
</dbReference>
<dbReference type="SUPFAM" id="SSF51366">
    <property type="entry name" value="Ribulose-phoshate binding barrel"/>
    <property type="match status" value="1"/>
</dbReference>
<dbReference type="HAMAP" id="MF_00135">
    <property type="entry name" value="PRAI"/>
    <property type="match status" value="1"/>
</dbReference>
<evidence type="ECO:0000256" key="4">
    <source>
        <dbReference type="ARBA" id="ARBA00022822"/>
    </source>
</evidence>
<dbReference type="Pfam" id="PF00697">
    <property type="entry name" value="PRAI"/>
    <property type="match status" value="1"/>
</dbReference>
<dbReference type="EMBL" id="UOGA01000273">
    <property type="protein sequence ID" value="VAX24501.1"/>
    <property type="molecule type" value="Genomic_DNA"/>
</dbReference>
<dbReference type="AlphaFoldDB" id="A0A3B1CCW2"/>
<dbReference type="GO" id="GO:0004640">
    <property type="term" value="F:phosphoribosylanthranilate isomerase activity"/>
    <property type="evidence" value="ECO:0007669"/>
    <property type="project" value="UniProtKB-EC"/>
</dbReference>
<organism evidence="8">
    <name type="scientific">hydrothermal vent metagenome</name>
    <dbReference type="NCBI Taxonomy" id="652676"/>
    <lineage>
        <taxon>unclassified sequences</taxon>
        <taxon>metagenomes</taxon>
        <taxon>ecological metagenomes</taxon>
    </lineage>
</organism>
<dbReference type="CDD" id="cd00405">
    <property type="entry name" value="PRAI"/>
    <property type="match status" value="1"/>
</dbReference>
<sequence>MKIKICGQTSVKDADMSLDHGADFIGAVMDVDWSPRSLNEKQIRPIFAAQRERAFLLTFNAEITPALEKTIESLDPYAIQLTGRETFETVAFIKSVTSRLIFKSIHLFPADGEKASDPEMILRLMDGYSKAGADGFVLDTAVKGMYGGTGVTNDWSIAAMIAKSAPGPVFLAGGINPENVVEASGVPYIYGIDLASGVESAKGVKSGEKLISLFGAINKTLA</sequence>
<name>A0A3B1CCW2_9ZZZZ</name>
<feature type="domain" description="N-(5'phosphoribosyl) anthranilate isomerase (PRAI)" evidence="7">
    <location>
        <begin position="3"/>
        <end position="214"/>
    </location>
</feature>
<keyword evidence="5" id="KW-0057">Aromatic amino acid biosynthesis</keyword>
<reference evidence="8" key="1">
    <citation type="submission" date="2018-06" db="EMBL/GenBank/DDBJ databases">
        <authorList>
            <person name="Zhirakovskaya E."/>
        </authorList>
    </citation>
    <scope>NUCLEOTIDE SEQUENCE</scope>
</reference>
<keyword evidence="3" id="KW-0028">Amino-acid biosynthesis</keyword>
<dbReference type="EC" id="5.3.1.24" evidence="2"/>
<dbReference type="InterPro" id="IPR001240">
    <property type="entry name" value="PRAI_dom"/>
</dbReference>
<keyword evidence="6 8" id="KW-0413">Isomerase</keyword>
<dbReference type="InterPro" id="IPR044643">
    <property type="entry name" value="TrpF_fam"/>
</dbReference>
<comment type="pathway">
    <text evidence="1">Amino-acid biosynthesis; L-tryptophan biosynthesis; L-tryptophan from chorismate: step 3/5.</text>
</comment>
<evidence type="ECO:0000313" key="8">
    <source>
        <dbReference type="EMBL" id="VAX24501.1"/>
    </source>
</evidence>
<dbReference type="Gene3D" id="3.20.20.70">
    <property type="entry name" value="Aldolase class I"/>
    <property type="match status" value="1"/>
</dbReference>
<evidence type="ECO:0000256" key="5">
    <source>
        <dbReference type="ARBA" id="ARBA00023141"/>
    </source>
</evidence>
<evidence type="ECO:0000259" key="7">
    <source>
        <dbReference type="Pfam" id="PF00697"/>
    </source>
</evidence>
<dbReference type="GO" id="GO:0000162">
    <property type="term" value="P:L-tryptophan biosynthetic process"/>
    <property type="evidence" value="ECO:0007669"/>
    <property type="project" value="UniProtKB-UniPathway"/>
</dbReference>
<evidence type="ECO:0000256" key="6">
    <source>
        <dbReference type="ARBA" id="ARBA00023235"/>
    </source>
</evidence>
<gene>
    <name evidence="8" type="ORF">MNBD_NITROSPINAE04-734</name>
</gene>
<keyword evidence="4" id="KW-0822">Tryptophan biosynthesis</keyword>
<dbReference type="UniPathway" id="UPA00035">
    <property type="reaction ID" value="UER00042"/>
</dbReference>
<proteinExistence type="inferred from homology"/>
<dbReference type="InterPro" id="IPR011060">
    <property type="entry name" value="RibuloseP-bd_barrel"/>
</dbReference>
<evidence type="ECO:0000256" key="3">
    <source>
        <dbReference type="ARBA" id="ARBA00022605"/>
    </source>
</evidence>
<evidence type="ECO:0000256" key="1">
    <source>
        <dbReference type="ARBA" id="ARBA00004664"/>
    </source>
</evidence>
<dbReference type="PANTHER" id="PTHR42894">
    <property type="entry name" value="N-(5'-PHOSPHORIBOSYL)ANTHRANILATE ISOMERASE"/>
    <property type="match status" value="1"/>
</dbReference>
<accession>A0A3B1CCW2</accession>